<dbReference type="InterPro" id="IPR008397">
    <property type="entry name" value="Alginate_lyase_dom"/>
</dbReference>
<dbReference type="Proteomes" id="UP000535937">
    <property type="component" value="Unassembled WGS sequence"/>
</dbReference>
<dbReference type="GO" id="GO:0016829">
    <property type="term" value="F:lyase activity"/>
    <property type="evidence" value="ECO:0007669"/>
    <property type="project" value="UniProtKB-KW"/>
</dbReference>
<evidence type="ECO:0000259" key="3">
    <source>
        <dbReference type="Pfam" id="PF05426"/>
    </source>
</evidence>
<comment type="caution">
    <text evidence="4">The sequence shown here is derived from an EMBL/GenBank/DDBJ whole genome shotgun (WGS) entry which is preliminary data.</text>
</comment>
<evidence type="ECO:0000313" key="4">
    <source>
        <dbReference type="EMBL" id="MBB3063183.1"/>
    </source>
</evidence>
<evidence type="ECO:0000256" key="2">
    <source>
        <dbReference type="ARBA" id="ARBA00023239"/>
    </source>
</evidence>
<keyword evidence="2" id="KW-0456">Lyase</keyword>
<dbReference type="EMBL" id="JACHWZ010000026">
    <property type="protein sequence ID" value="MBB3063183.1"/>
    <property type="molecule type" value="Genomic_DNA"/>
</dbReference>
<evidence type="ECO:0000313" key="5">
    <source>
        <dbReference type="Proteomes" id="UP000535937"/>
    </source>
</evidence>
<dbReference type="SUPFAM" id="SSF48230">
    <property type="entry name" value="Chondroitin AC/alginate lyase"/>
    <property type="match status" value="1"/>
</dbReference>
<name>A0A7W4WFC3_9GAMM</name>
<dbReference type="InterPro" id="IPR008929">
    <property type="entry name" value="Chondroitin_lyas"/>
</dbReference>
<dbReference type="GO" id="GO:0042597">
    <property type="term" value="C:periplasmic space"/>
    <property type="evidence" value="ECO:0007669"/>
    <property type="project" value="InterPro"/>
</dbReference>
<protein>
    <recommendedName>
        <fullName evidence="3">Alginate lyase domain-containing protein</fullName>
    </recommendedName>
</protein>
<reference evidence="4 5" key="1">
    <citation type="submission" date="2020-08" db="EMBL/GenBank/DDBJ databases">
        <title>Genomic Encyclopedia of Type Strains, Phase III (KMG-III): the genomes of soil and plant-associated and newly described type strains.</title>
        <authorList>
            <person name="Whitman W."/>
        </authorList>
    </citation>
    <scope>NUCLEOTIDE SEQUENCE [LARGE SCALE GENOMIC DNA]</scope>
    <source>
        <strain evidence="4 5">CECT 8799</strain>
    </source>
</reference>
<feature type="domain" description="Alginate lyase" evidence="3">
    <location>
        <begin position="416"/>
        <end position="697"/>
    </location>
</feature>
<dbReference type="Gene3D" id="1.50.10.100">
    <property type="entry name" value="Chondroitin AC/alginate lyase"/>
    <property type="match status" value="1"/>
</dbReference>
<dbReference type="Pfam" id="PF05426">
    <property type="entry name" value="Alginate_lyase"/>
    <property type="match status" value="1"/>
</dbReference>
<gene>
    <name evidence="4" type="ORF">FHS09_004036</name>
</gene>
<proteinExistence type="predicted"/>
<sequence length="776" mass="90823">MKNILLPKLRSITAIIPGALYLRQKLRKMRIGHNVHVIYPKYRKKHTSFDANLADQNSSLVNDCIYKPDTFVLYRIIGNDLVPRHKKGQSRENLVFILTNEPELQDCEKRFIVNRIVDLEEEKEIIQLLENFGMPYLCIPFDWEAYRCQPWDIWGVPPRYSPHSKLFSLLEPSRQNQIQMRLYRHKNNYVMHNNGARNIALRDGRRRAKWILPWDGNCFVTTEAWESIRSAVVSRPEIPYYFTPMARVIDNRKLLQTGFQPPATEEPQLLFRCDSKLEFDPEYFYGRRPKVELFWRLGIPGKWEYWPVDPWDLPCPDYAKEAGQFAEAGWVARLFSGQAKLEKQNDQQAWVGRGEARMEAIAGFLGQLDECAFKSRLNPEEPVFINGRDSGKVAAPMLMQLRNAADEALDRGPYSVVDKQTLAPSGNPHDYWHPAPYYWPNPSRIPGLPYVRRDGRRVPGTRMYEPLSENYDRTRLQHLFDDTYILMLACRGLGEECYGKHAAKLVRHWFLNPETMMNPHLKYAQVRRGHNNNLGASPGIIEMKDLYYFLDAVRLLWEGNLLSHAEYEEFKLWLDRYLYWLRSSEQGRGERAALNNHGTYYDLQVASICTFLGKQQLLRETLCDSRFRIIEQFDSIGRQPREMERATTAHYCCFNLQGWIHLAQLAESVGEDLWGFEGPDGQCIRKAMEWLLGHVGKPWPYKQIDEFDSERFSPIYYIYRSKYGMSDNSFNVQASDLSQIKPLFFPHDGIRPFWNYNFPEVCASKSDSRKQESVAL</sequence>
<accession>A0A7W4WFC3</accession>
<keyword evidence="5" id="KW-1185">Reference proteome</keyword>
<keyword evidence="1" id="KW-0732">Signal</keyword>
<dbReference type="RefSeq" id="WP_183463130.1">
    <property type="nucleotide sequence ID" value="NZ_JACHWZ010000026.1"/>
</dbReference>
<evidence type="ECO:0000256" key="1">
    <source>
        <dbReference type="ARBA" id="ARBA00022729"/>
    </source>
</evidence>
<organism evidence="4 5">
    <name type="scientific">Microbulbifer rhizosphaerae</name>
    <dbReference type="NCBI Taxonomy" id="1562603"/>
    <lineage>
        <taxon>Bacteria</taxon>
        <taxon>Pseudomonadati</taxon>
        <taxon>Pseudomonadota</taxon>
        <taxon>Gammaproteobacteria</taxon>
        <taxon>Cellvibrionales</taxon>
        <taxon>Microbulbiferaceae</taxon>
        <taxon>Microbulbifer</taxon>
    </lineage>
</organism>
<dbReference type="AlphaFoldDB" id="A0A7W4WFC3"/>